<gene>
    <name evidence="1" type="ORF">TCLT_LOCUS6295</name>
</gene>
<dbReference type="WBParaSite" id="TCLT_0000630601-mRNA-1">
    <property type="protein sequence ID" value="TCLT_0000630601-mRNA-1"/>
    <property type="gene ID" value="TCLT_0000630601"/>
</dbReference>
<evidence type="ECO:0000313" key="1">
    <source>
        <dbReference type="EMBL" id="VDN03632.1"/>
    </source>
</evidence>
<reference evidence="1 2" key="2">
    <citation type="submission" date="2018-11" db="EMBL/GenBank/DDBJ databases">
        <authorList>
            <consortium name="Pathogen Informatics"/>
        </authorList>
    </citation>
    <scope>NUCLEOTIDE SEQUENCE [LARGE SCALE GENOMIC DNA]</scope>
</reference>
<accession>A0A0N5D0I2</accession>
<reference evidence="3" key="1">
    <citation type="submission" date="2017-02" db="UniProtKB">
        <authorList>
            <consortium name="WormBaseParasite"/>
        </authorList>
    </citation>
    <scope>IDENTIFICATION</scope>
</reference>
<dbReference type="EMBL" id="UYYF01004405">
    <property type="protein sequence ID" value="VDN03632.1"/>
    <property type="molecule type" value="Genomic_DNA"/>
</dbReference>
<evidence type="ECO:0000313" key="3">
    <source>
        <dbReference type="WBParaSite" id="TCLT_0000630601-mRNA-1"/>
    </source>
</evidence>
<dbReference type="Proteomes" id="UP000276776">
    <property type="component" value="Unassembled WGS sequence"/>
</dbReference>
<organism evidence="3">
    <name type="scientific">Thelazia callipaeda</name>
    <name type="common">Oriental eyeworm</name>
    <name type="synonym">Parasitic nematode</name>
    <dbReference type="NCBI Taxonomy" id="103827"/>
    <lineage>
        <taxon>Eukaryota</taxon>
        <taxon>Metazoa</taxon>
        <taxon>Ecdysozoa</taxon>
        <taxon>Nematoda</taxon>
        <taxon>Chromadorea</taxon>
        <taxon>Rhabditida</taxon>
        <taxon>Spirurina</taxon>
        <taxon>Spiruromorpha</taxon>
        <taxon>Thelazioidea</taxon>
        <taxon>Thelaziidae</taxon>
        <taxon>Thelazia</taxon>
    </lineage>
</organism>
<name>A0A0N5D0I2_THECL</name>
<sequence>MVECLLIFERASQGRIIWECRNRAFSPEVLNQETAKNPSKLESFSFHGRDQSLFILRWKLNRLHRKHEWRGEAEISVIVVTVMIGAPDREAQSSSSQS</sequence>
<keyword evidence="2" id="KW-1185">Reference proteome</keyword>
<protein>
    <submittedName>
        <fullName evidence="1 3">Uncharacterized protein</fullName>
    </submittedName>
</protein>
<dbReference type="AlphaFoldDB" id="A0A0N5D0I2"/>
<evidence type="ECO:0000313" key="2">
    <source>
        <dbReference type="Proteomes" id="UP000276776"/>
    </source>
</evidence>
<proteinExistence type="predicted"/>